<organism evidence="7">
    <name type="scientific">Serratia marcescens</name>
    <dbReference type="NCBI Taxonomy" id="615"/>
    <lineage>
        <taxon>Bacteria</taxon>
        <taxon>Pseudomonadati</taxon>
        <taxon>Pseudomonadota</taxon>
        <taxon>Gammaproteobacteria</taxon>
        <taxon>Enterobacterales</taxon>
        <taxon>Yersiniaceae</taxon>
        <taxon>Serratia</taxon>
    </lineage>
</organism>
<dbReference type="EMBL" id="AB894481">
    <property type="protein sequence ID" value="BAO20968.1"/>
    <property type="molecule type" value="Genomic_DNA"/>
</dbReference>
<dbReference type="SUPFAM" id="SSF46785">
    <property type="entry name" value="Winged helix' DNA-binding domain"/>
    <property type="match status" value="1"/>
</dbReference>
<dbReference type="CDD" id="cd08475">
    <property type="entry name" value="PBP2_CrgA_like_6"/>
    <property type="match status" value="1"/>
</dbReference>
<proteinExistence type="inferred from homology"/>
<dbReference type="PANTHER" id="PTHR30537:SF5">
    <property type="entry name" value="HTH-TYPE TRANSCRIPTIONAL ACTIVATOR TTDR-RELATED"/>
    <property type="match status" value="1"/>
</dbReference>
<evidence type="ECO:0000256" key="3">
    <source>
        <dbReference type="ARBA" id="ARBA00023015"/>
    </source>
</evidence>
<dbReference type="SUPFAM" id="SSF53850">
    <property type="entry name" value="Periplasmic binding protein-like II"/>
    <property type="match status" value="1"/>
</dbReference>
<evidence type="ECO:0000259" key="6">
    <source>
        <dbReference type="PROSITE" id="PS50931"/>
    </source>
</evidence>
<comment type="similarity">
    <text evidence="1">Belongs to the LysR transcriptional regulatory family.</text>
</comment>
<sequence>MFLSERQIMSDRLSGISVFVTAVEAGSFALAASRLHLSRSAVGKTIARLEQRLGVRLFHRTTRSQSLTDDGALFYERCLRALEEIRGAETLLESGKRQVSGRLRVSMPVLFGRMCIAPLLTELTREHPGLELELSFSDRVVDLIEDGFDMAIRNGTLANSSGLVARRIGDHRMALCASPAYLQRCGEPLSIEQLAQHEAVTYMRAGARRSWLVLDSDGKPQDVMPNNRLQMDDLQAIADAATAGFGIAWLPCWLVREQLLSGALVRLLRDRPGAAFEAHAVWPHTPHLPLKVRLAVDTLVNKLPASLALVEKAL</sequence>
<dbReference type="InterPro" id="IPR036388">
    <property type="entry name" value="WH-like_DNA-bd_sf"/>
</dbReference>
<dbReference type="Pfam" id="PF03466">
    <property type="entry name" value="LysR_substrate"/>
    <property type="match status" value="1"/>
</dbReference>
<dbReference type="Gene3D" id="1.10.10.10">
    <property type="entry name" value="Winged helix-like DNA-binding domain superfamily/Winged helix DNA-binding domain"/>
    <property type="match status" value="1"/>
</dbReference>
<dbReference type="PANTHER" id="PTHR30537">
    <property type="entry name" value="HTH-TYPE TRANSCRIPTIONAL REGULATOR"/>
    <property type="match status" value="1"/>
</dbReference>
<dbReference type="PROSITE" id="PS50931">
    <property type="entry name" value="HTH_LYSR"/>
    <property type="match status" value="1"/>
</dbReference>
<name>V5YUI8_SERMA</name>
<dbReference type="InterPro" id="IPR005119">
    <property type="entry name" value="LysR_subst-bd"/>
</dbReference>
<evidence type="ECO:0000256" key="1">
    <source>
        <dbReference type="ARBA" id="ARBA00009437"/>
    </source>
</evidence>
<dbReference type="InterPro" id="IPR036390">
    <property type="entry name" value="WH_DNA-bd_sf"/>
</dbReference>
<dbReference type="Gene3D" id="3.40.190.290">
    <property type="match status" value="1"/>
</dbReference>
<evidence type="ECO:0000256" key="4">
    <source>
        <dbReference type="ARBA" id="ARBA00023125"/>
    </source>
</evidence>
<keyword evidence="5" id="KW-0804">Transcription</keyword>
<dbReference type="FunFam" id="1.10.10.10:FF:000001">
    <property type="entry name" value="LysR family transcriptional regulator"/>
    <property type="match status" value="1"/>
</dbReference>
<dbReference type="GO" id="GO:0003700">
    <property type="term" value="F:DNA-binding transcription factor activity"/>
    <property type="evidence" value="ECO:0007669"/>
    <property type="project" value="InterPro"/>
</dbReference>
<feature type="domain" description="HTH lysR-type" evidence="6">
    <location>
        <begin position="11"/>
        <end position="68"/>
    </location>
</feature>
<protein>
    <submittedName>
        <fullName evidence="7">LysR family transcriptional regulator</fullName>
    </submittedName>
</protein>
<keyword evidence="4" id="KW-0238">DNA-binding</keyword>
<dbReference type="Pfam" id="PF00126">
    <property type="entry name" value="HTH_1"/>
    <property type="match status" value="1"/>
</dbReference>
<keyword evidence="3" id="KW-0805">Transcription regulation</keyword>
<reference evidence="7" key="1">
    <citation type="submission" date="2013-12" db="EMBL/GenBank/DDBJ databases">
        <title>Genetic environments surrounding aac(6')-Ial.</title>
        <authorList>
            <person name="Tada T."/>
            <person name="Miyoshi-Akiyama T."/>
            <person name="Kirikae T."/>
        </authorList>
    </citation>
    <scope>NUCLEOTIDE SEQUENCE</scope>
    <source>
        <strain evidence="7">IOMTU 115</strain>
    </source>
</reference>
<accession>V5YUI8</accession>
<dbReference type="InterPro" id="IPR058163">
    <property type="entry name" value="LysR-type_TF_proteobact-type"/>
</dbReference>
<evidence type="ECO:0000256" key="2">
    <source>
        <dbReference type="ARBA" id="ARBA00022491"/>
    </source>
</evidence>
<dbReference type="AlphaFoldDB" id="V5YUI8"/>
<dbReference type="PRINTS" id="PR00039">
    <property type="entry name" value="HTHLYSR"/>
</dbReference>
<evidence type="ECO:0000256" key="5">
    <source>
        <dbReference type="ARBA" id="ARBA00023163"/>
    </source>
</evidence>
<dbReference type="InterPro" id="IPR000847">
    <property type="entry name" value="LysR_HTH_N"/>
</dbReference>
<dbReference type="GO" id="GO:0003677">
    <property type="term" value="F:DNA binding"/>
    <property type="evidence" value="ECO:0007669"/>
    <property type="project" value="UniProtKB-KW"/>
</dbReference>
<keyword evidence="2" id="KW-0678">Repressor</keyword>
<evidence type="ECO:0000313" key="7">
    <source>
        <dbReference type="EMBL" id="BAO20968.1"/>
    </source>
</evidence>